<proteinExistence type="predicted"/>
<protein>
    <submittedName>
        <fullName evidence="1">Uncharacterized protein</fullName>
    </submittedName>
</protein>
<sequence>MPSIKIIQANASSARKQASLSHYQNVSVTLSRTATAKTLQAKQCQCFFLLCFIPKNYTQIMNQYYKYLIKGYLL</sequence>
<dbReference type="AlphaFoldDB" id="A0A381VHQ2"/>
<dbReference type="EMBL" id="UINC01008667">
    <property type="protein sequence ID" value="SVA38973.1"/>
    <property type="molecule type" value="Genomic_DNA"/>
</dbReference>
<gene>
    <name evidence="1" type="ORF">METZ01_LOCUS91827</name>
</gene>
<organism evidence="1">
    <name type="scientific">marine metagenome</name>
    <dbReference type="NCBI Taxonomy" id="408172"/>
    <lineage>
        <taxon>unclassified sequences</taxon>
        <taxon>metagenomes</taxon>
        <taxon>ecological metagenomes</taxon>
    </lineage>
</organism>
<accession>A0A381VHQ2</accession>
<reference evidence="1" key="1">
    <citation type="submission" date="2018-05" db="EMBL/GenBank/DDBJ databases">
        <authorList>
            <person name="Lanie J.A."/>
            <person name="Ng W.-L."/>
            <person name="Kazmierczak K.M."/>
            <person name="Andrzejewski T.M."/>
            <person name="Davidsen T.M."/>
            <person name="Wayne K.J."/>
            <person name="Tettelin H."/>
            <person name="Glass J.I."/>
            <person name="Rusch D."/>
            <person name="Podicherti R."/>
            <person name="Tsui H.-C.T."/>
            <person name="Winkler M.E."/>
        </authorList>
    </citation>
    <scope>NUCLEOTIDE SEQUENCE</scope>
</reference>
<evidence type="ECO:0000313" key="1">
    <source>
        <dbReference type="EMBL" id="SVA38973.1"/>
    </source>
</evidence>
<name>A0A381VHQ2_9ZZZZ</name>